<reference evidence="6 7" key="1">
    <citation type="submission" date="2018-04" db="EMBL/GenBank/DDBJ databases">
        <title>Novel species isolated from glacier.</title>
        <authorList>
            <person name="Liu Q."/>
            <person name="Xin Y.-H."/>
        </authorList>
    </citation>
    <scope>NUCLEOTIDE SEQUENCE [LARGE SCALE GENOMIC DNA]</scope>
    <source>
        <strain evidence="6 7">GT1R17</strain>
    </source>
</reference>
<evidence type="ECO:0000256" key="1">
    <source>
        <dbReference type="ARBA" id="ARBA00022898"/>
    </source>
</evidence>
<dbReference type="NCBIfam" id="TIGR03588">
    <property type="entry name" value="PseC"/>
    <property type="match status" value="1"/>
</dbReference>
<dbReference type="PIRSF" id="PIRSF000390">
    <property type="entry name" value="PLP_StrS"/>
    <property type="match status" value="1"/>
</dbReference>
<evidence type="ECO:0000313" key="7">
    <source>
        <dbReference type="Proteomes" id="UP000244248"/>
    </source>
</evidence>
<dbReference type="AlphaFoldDB" id="A0A2T5MIF4"/>
<dbReference type="Pfam" id="PF01041">
    <property type="entry name" value="DegT_DnrJ_EryC1"/>
    <property type="match status" value="1"/>
</dbReference>
<dbReference type="Gene3D" id="3.90.1150.10">
    <property type="entry name" value="Aspartate Aminotransferase, domain 1"/>
    <property type="match status" value="1"/>
</dbReference>
<evidence type="ECO:0000256" key="2">
    <source>
        <dbReference type="ARBA" id="ARBA00037999"/>
    </source>
</evidence>
<dbReference type="InterPro" id="IPR015422">
    <property type="entry name" value="PyrdxlP-dep_Trfase_small"/>
</dbReference>
<dbReference type="RefSeq" id="WP_107939570.1">
    <property type="nucleotide sequence ID" value="NZ_QANS01000002.1"/>
</dbReference>
<comment type="caution">
    <text evidence="6">The sequence shown here is derived from an EMBL/GenBank/DDBJ whole genome shotgun (WGS) entry which is preliminary data.</text>
</comment>
<gene>
    <name evidence="6" type="primary">pseC</name>
    <name evidence="6" type="ORF">CJD38_06925</name>
</gene>
<dbReference type="EMBL" id="QANS01000002">
    <property type="protein sequence ID" value="PTU32376.1"/>
    <property type="molecule type" value="Genomic_DNA"/>
</dbReference>
<feature type="modified residue" description="N6-(pyridoxal phosphate)lysine" evidence="4">
    <location>
        <position position="188"/>
    </location>
</feature>
<dbReference type="InterPro" id="IPR015421">
    <property type="entry name" value="PyrdxlP-dep_Trfase_major"/>
</dbReference>
<protein>
    <submittedName>
        <fullName evidence="6">UDP-4-amino-4, 6-dideoxy-N-acetyl-beta-L-altrosamine transaminase</fullName>
    </submittedName>
</protein>
<keyword evidence="1 4" id="KW-0663">Pyridoxal phosphate</keyword>
<name>A0A2T5MIF4_9GAMM</name>
<sequence>MIPYGRQDISQEDIDAVVSALKSDWLTQGPAVPEFEAAFATYCGVAEAVAVNSATSALHIACMALGLGPGDWLWTSPLTFVASANAGLYCGASVDFVDIDPVSYNLSVSALAQKLSDAEKIGRLPKVLVPVHFTGQSCEMREIRQLADQYGFKIIEDASHAVGANYLDGKVGNCEYADICVFSFHPVKIITSAEGGMALTRSQVLAELMRKLRSHGITRDPEQMTQDADGPWYYQQLSLGYNYRMTDIQAALGCSQLRRIDGFVARRHEIADFYDHQLRELPIILPTRFDYGRSALHLYPVQIREESGKTRRQVFDGLRERGIGVNVHYIPVHTQPYYQHLGFKDGDFSEAEKFYARAISLPMYPTLTDKDLTKVVAEVKASLS</sequence>
<dbReference type="OrthoDB" id="9804264at2"/>
<dbReference type="GO" id="GO:0030170">
    <property type="term" value="F:pyridoxal phosphate binding"/>
    <property type="evidence" value="ECO:0007669"/>
    <property type="project" value="TreeGrafter"/>
</dbReference>
<evidence type="ECO:0000256" key="5">
    <source>
        <dbReference type="RuleBase" id="RU004508"/>
    </source>
</evidence>
<evidence type="ECO:0000256" key="3">
    <source>
        <dbReference type="PIRSR" id="PIRSR000390-1"/>
    </source>
</evidence>
<dbReference type="PANTHER" id="PTHR30244:SF34">
    <property type="entry name" value="DTDP-4-AMINO-4,6-DIDEOXYGALACTOSE TRANSAMINASE"/>
    <property type="match status" value="1"/>
</dbReference>
<organism evidence="6 7">
    <name type="scientific">Stenotrophobium rhamnosiphilum</name>
    <dbReference type="NCBI Taxonomy" id="2029166"/>
    <lineage>
        <taxon>Bacteria</taxon>
        <taxon>Pseudomonadati</taxon>
        <taxon>Pseudomonadota</taxon>
        <taxon>Gammaproteobacteria</taxon>
        <taxon>Nevskiales</taxon>
        <taxon>Nevskiaceae</taxon>
        <taxon>Stenotrophobium</taxon>
    </lineage>
</organism>
<dbReference type="GO" id="GO:0000271">
    <property type="term" value="P:polysaccharide biosynthetic process"/>
    <property type="evidence" value="ECO:0007669"/>
    <property type="project" value="TreeGrafter"/>
</dbReference>
<dbReference type="GO" id="GO:0008483">
    <property type="term" value="F:transaminase activity"/>
    <property type="evidence" value="ECO:0007669"/>
    <property type="project" value="TreeGrafter"/>
</dbReference>
<dbReference type="InterPro" id="IPR015424">
    <property type="entry name" value="PyrdxlP-dep_Trfase"/>
</dbReference>
<comment type="similarity">
    <text evidence="2 5">Belongs to the DegT/DnrJ/EryC1 family.</text>
</comment>
<dbReference type="Proteomes" id="UP000244248">
    <property type="component" value="Unassembled WGS sequence"/>
</dbReference>
<dbReference type="InterPro" id="IPR020026">
    <property type="entry name" value="PseC"/>
</dbReference>
<dbReference type="SUPFAM" id="SSF53383">
    <property type="entry name" value="PLP-dependent transferases"/>
    <property type="match status" value="1"/>
</dbReference>
<feature type="active site" description="Proton acceptor" evidence="3">
    <location>
        <position position="188"/>
    </location>
</feature>
<dbReference type="CDD" id="cd00616">
    <property type="entry name" value="AHBA_syn"/>
    <property type="match status" value="1"/>
</dbReference>
<dbReference type="PANTHER" id="PTHR30244">
    <property type="entry name" value="TRANSAMINASE"/>
    <property type="match status" value="1"/>
</dbReference>
<dbReference type="Gene3D" id="3.40.640.10">
    <property type="entry name" value="Type I PLP-dependent aspartate aminotransferase-like (Major domain)"/>
    <property type="match status" value="1"/>
</dbReference>
<evidence type="ECO:0000313" key="6">
    <source>
        <dbReference type="EMBL" id="PTU32376.1"/>
    </source>
</evidence>
<keyword evidence="7" id="KW-1185">Reference proteome</keyword>
<dbReference type="InterPro" id="IPR000653">
    <property type="entry name" value="DegT/StrS_aminotransferase"/>
</dbReference>
<proteinExistence type="inferred from homology"/>
<evidence type="ECO:0000256" key="4">
    <source>
        <dbReference type="PIRSR" id="PIRSR000390-2"/>
    </source>
</evidence>
<accession>A0A2T5MIF4</accession>